<evidence type="ECO:0000313" key="8">
    <source>
        <dbReference type="EMBL" id="CPA92914.1"/>
    </source>
</evidence>
<evidence type="ECO:0000313" key="6">
    <source>
        <dbReference type="EMBL" id="COX37578.1"/>
    </source>
</evidence>
<dbReference type="EMBL" id="CSAE01000869">
    <property type="protein sequence ID" value="COX02285.1"/>
    <property type="molecule type" value="Genomic_DNA"/>
</dbReference>
<evidence type="ECO:0000313" key="12">
    <source>
        <dbReference type="Proteomes" id="UP000044938"/>
    </source>
</evidence>
<evidence type="ECO:0000313" key="15">
    <source>
        <dbReference type="Proteomes" id="UP000048600"/>
    </source>
</evidence>
<dbReference type="EMBL" id="CSAJ01000923">
    <property type="protein sequence ID" value="COX37578.1"/>
    <property type="molecule type" value="Genomic_DNA"/>
</dbReference>
<dbReference type="Proteomes" id="UP000046947">
    <property type="component" value="Unassembled WGS sequence"/>
</dbReference>
<dbReference type="Proteomes" id="UP000044938">
    <property type="component" value="Unassembled WGS sequence"/>
</dbReference>
<dbReference type="EMBL" id="CSBK01003454">
    <property type="protein sequence ID" value="CPA92914.1"/>
    <property type="molecule type" value="Genomic_DNA"/>
</dbReference>
<evidence type="ECO:0000256" key="1">
    <source>
        <dbReference type="SAM" id="MobiDB-lite"/>
    </source>
</evidence>
<organism evidence="4 11">
    <name type="scientific">Mycobacterium tuberculosis</name>
    <dbReference type="NCBI Taxonomy" id="1773"/>
    <lineage>
        <taxon>Bacteria</taxon>
        <taxon>Bacillati</taxon>
        <taxon>Actinomycetota</taxon>
        <taxon>Actinomycetes</taxon>
        <taxon>Mycobacteriales</taxon>
        <taxon>Mycobacteriaceae</taxon>
        <taxon>Mycobacterium</taxon>
        <taxon>Mycobacterium tuberculosis complex</taxon>
    </lineage>
</organism>
<evidence type="ECO:0000313" key="10">
    <source>
        <dbReference type="Proteomes" id="UP000039021"/>
    </source>
</evidence>
<evidence type="ECO:0000313" key="11">
    <source>
        <dbReference type="Proteomes" id="UP000039217"/>
    </source>
</evidence>
<dbReference type="EMBL" id="CFOH01000989">
    <property type="protein sequence ID" value="CFE76089.1"/>
    <property type="molecule type" value="Genomic_DNA"/>
</dbReference>
<reference evidence="5" key="1">
    <citation type="submission" date="2015-03" db="EMBL/GenBank/DDBJ databases">
        <authorList>
            <person name="Murphy D."/>
        </authorList>
    </citation>
    <scope>NUCLEOTIDE SEQUENCE [LARGE SCALE GENOMIC DNA]</scope>
    <source>
        <strain evidence="5">K00500041</strain>
    </source>
</reference>
<dbReference type="Proteomes" id="UP000048600">
    <property type="component" value="Unassembled WGS sequence"/>
</dbReference>
<reference evidence="9 10" key="3">
    <citation type="submission" date="2015-03" db="EMBL/GenBank/DDBJ databases">
        <authorList>
            <consortium name="Pathogen Informatics"/>
        </authorList>
    </citation>
    <scope>NUCLEOTIDE SEQUENCE [LARGE SCALE GENOMIC DNA]</scope>
    <source>
        <strain evidence="3 13">C09601061</strain>
        <strain evidence="4 11">D00501624</strain>
        <strain evidence="2 14">H09601792</strain>
        <strain evidence="9">K00500041</strain>
        <strain evidence="6 12">M09401471</strain>
        <strain evidence="10">N09902308</strain>
        <strain evidence="7 15">P00601463</strain>
    </source>
</reference>
<dbReference type="Proteomes" id="UP000038802">
    <property type="component" value="Unassembled WGS sequence"/>
</dbReference>
<proteinExistence type="predicted"/>
<name>A0A0U0UM25_MYCTX</name>
<feature type="compositionally biased region" description="Polar residues" evidence="1">
    <location>
        <begin position="20"/>
        <end position="32"/>
    </location>
</feature>
<evidence type="ECO:0000313" key="2">
    <source>
        <dbReference type="EMBL" id="CFE76089.1"/>
    </source>
</evidence>
<dbReference type="Proteomes" id="UP000046680">
    <property type="component" value="Unassembled WGS sequence"/>
</dbReference>
<dbReference type="Proteomes" id="UP000039021">
    <property type="component" value="Unassembled WGS sequence"/>
</dbReference>
<accession>A0A0U0UM25</accession>
<evidence type="ECO:0000313" key="9">
    <source>
        <dbReference type="Proteomes" id="UP000038802"/>
    </source>
</evidence>
<protein>
    <submittedName>
        <fullName evidence="4">Uncharacterized protein</fullName>
    </submittedName>
</protein>
<evidence type="ECO:0000313" key="4">
    <source>
        <dbReference type="EMBL" id="CNW61118.1"/>
    </source>
</evidence>
<dbReference type="EMBL" id="CQQC01002213">
    <property type="protein sequence ID" value="CNW61118.1"/>
    <property type="molecule type" value="Genomic_DNA"/>
</dbReference>
<gene>
    <name evidence="3" type="ORF">ERS007657_04257</name>
    <name evidence="4" type="ORF">ERS007661_04137</name>
    <name evidence="2" type="ORF">ERS007688_03948</name>
    <name evidence="5" type="ORF">ERS007703_04638</name>
    <name evidence="6" type="ORF">ERS007720_04394</name>
    <name evidence="8" type="ORF">ERS007739_04951</name>
    <name evidence="7" type="ORF">ERS007741_04328</name>
</gene>
<dbReference type="EMBL" id="CHKL01000872">
    <property type="protein sequence ID" value="COX40049.1"/>
    <property type="molecule type" value="Genomic_DNA"/>
</dbReference>
<sequence length="56" mass="5701">MARRRSGLNTQMPNGIAMISPNSVATTTGNSVNPISRATPKIAALTATTSSSRAVA</sequence>
<dbReference type="Proteomes" id="UP000039217">
    <property type="component" value="Unassembled WGS sequence"/>
</dbReference>
<evidence type="ECO:0000313" key="3">
    <source>
        <dbReference type="EMBL" id="CFS14932.1"/>
    </source>
</evidence>
<reference evidence="8" key="2">
    <citation type="submission" date="2015-03" db="EMBL/GenBank/DDBJ databases">
        <authorList>
            <consortium name="Pathogen Informatics"/>
            <person name="Murphy D."/>
        </authorList>
    </citation>
    <scope>NUCLEOTIDE SEQUENCE</scope>
    <source>
        <strain evidence="8">N09902308</strain>
    </source>
</reference>
<evidence type="ECO:0000313" key="14">
    <source>
        <dbReference type="Proteomes" id="UP000046947"/>
    </source>
</evidence>
<dbReference type="EMBL" id="CGCX01002678">
    <property type="protein sequence ID" value="CFS14932.1"/>
    <property type="molecule type" value="Genomic_DNA"/>
</dbReference>
<evidence type="ECO:0000313" key="7">
    <source>
        <dbReference type="EMBL" id="COX40049.1"/>
    </source>
</evidence>
<dbReference type="AlphaFoldDB" id="A0A0U0UM25"/>
<feature type="region of interest" description="Disordered" evidence="1">
    <location>
        <begin position="1"/>
        <end position="32"/>
    </location>
</feature>
<evidence type="ECO:0000313" key="5">
    <source>
        <dbReference type="EMBL" id="COX02285.1"/>
    </source>
</evidence>
<evidence type="ECO:0000313" key="13">
    <source>
        <dbReference type="Proteomes" id="UP000046680"/>
    </source>
</evidence>